<evidence type="ECO:0000313" key="8">
    <source>
        <dbReference type="EMBL" id="MFC6254800.1"/>
    </source>
</evidence>
<proteinExistence type="predicted"/>
<keyword evidence="1" id="KW-0134">Cell wall</keyword>
<feature type="transmembrane region" description="Helical" evidence="6">
    <location>
        <begin position="299"/>
        <end position="318"/>
    </location>
</feature>
<keyword evidence="2" id="KW-0964">Secreted</keyword>
<comment type="caution">
    <text evidence="8">The sequence shown here is derived from an EMBL/GenBank/DDBJ whole genome shotgun (WGS) entry which is preliminary data.</text>
</comment>
<dbReference type="PROSITE" id="PS50847">
    <property type="entry name" value="GRAM_POS_ANCHORING"/>
    <property type="match status" value="1"/>
</dbReference>
<dbReference type="NCBIfam" id="TIGR01167">
    <property type="entry name" value="LPXTG_anchor"/>
    <property type="match status" value="1"/>
</dbReference>
<evidence type="ECO:0000259" key="7">
    <source>
        <dbReference type="PROSITE" id="PS50847"/>
    </source>
</evidence>
<evidence type="ECO:0000256" key="5">
    <source>
        <dbReference type="SAM" id="MobiDB-lite"/>
    </source>
</evidence>
<evidence type="ECO:0000256" key="6">
    <source>
        <dbReference type="SAM" id="Phobius"/>
    </source>
</evidence>
<keyword evidence="6" id="KW-1133">Transmembrane helix</keyword>
<keyword evidence="6" id="KW-0812">Transmembrane</keyword>
<keyword evidence="9" id="KW-1185">Reference proteome</keyword>
<evidence type="ECO:0000256" key="2">
    <source>
        <dbReference type="ARBA" id="ARBA00022525"/>
    </source>
</evidence>
<keyword evidence="4" id="KW-0572">Peptidoglycan-anchor</keyword>
<sequence length="327" mass="32971">GYTPTVTTETVPEPPIKTDANGKLIRPVEPELKVTYMPNTATSTVTISNNQGNPVSVSVTGTTGEKVPITVPNIPGYTANKQTVTGTVNPDGTITVDDPNGAGKVTYTPIDNGQGKGSSTDTDTQQDTGTDQPTGPLDTTTNPANPTDTTQPTAGPGSDIKSNGTQPGAAVNAQPGKTTKGESTGSQPGVAVKPKKKNVDSSPVSTQGKKSSPANNGEATALNDGEAVSGKSVAGSTSQVATGSANAAATSNSSNQATVQGQQAAAQSQGQAQVNVNNQGQNQSANKVQLPQTNESQSSVMATIGLGLLSLLSVFGLGKKRRKSDDQ</sequence>
<feature type="compositionally biased region" description="Polar residues" evidence="5">
    <location>
        <begin position="83"/>
        <end position="92"/>
    </location>
</feature>
<evidence type="ECO:0000313" key="9">
    <source>
        <dbReference type="Proteomes" id="UP001596190"/>
    </source>
</evidence>
<reference evidence="9" key="1">
    <citation type="journal article" date="2019" name="Int. J. Syst. Evol. Microbiol.">
        <title>The Global Catalogue of Microorganisms (GCM) 10K type strain sequencing project: providing services to taxonomists for standard genome sequencing and annotation.</title>
        <authorList>
            <consortium name="The Broad Institute Genomics Platform"/>
            <consortium name="The Broad Institute Genome Sequencing Center for Infectious Disease"/>
            <person name="Wu L."/>
            <person name="Ma J."/>
        </authorList>
    </citation>
    <scope>NUCLEOTIDE SEQUENCE [LARGE SCALE GENOMIC DNA]</scope>
    <source>
        <strain evidence="9">CCM 8950</strain>
    </source>
</reference>
<evidence type="ECO:0000256" key="3">
    <source>
        <dbReference type="ARBA" id="ARBA00022729"/>
    </source>
</evidence>
<feature type="region of interest" description="Disordered" evidence="5">
    <location>
        <begin position="1"/>
        <end position="20"/>
    </location>
</feature>
<evidence type="ECO:0000256" key="4">
    <source>
        <dbReference type="ARBA" id="ARBA00023088"/>
    </source>
</evidence>
<feature type="compositionally biased region" description="Polar residues" evidence="5">
    <location>
        <begin position="175"/>
        <end position="187"/>
    </location>
</feature>
<organism evidence="8 9">
    <name type="scientific">Secundilactobacillus hailunensis</name>
    <dbReference type="NCBI Taxonomy" id="2559923"/>
    <lineage>
        <taxon>Bacteria</taxon>
        <taxon>Bacillati</taxon>
        <taxon>Bacillota</taxon>
        <taxon>Bacilli</taxon>
        <taxon>Lactobacillales</taxon>
        <taxon>Lactobacillaceae</taxon>
        <taxon>Secundilactobacillus</taxon>
    </lineage>
</organism>
<dbReference type="InterPro" id="IPR019931">
    <property type="entry name" value="LPXTG_anchor"/>
</dbReference>
<accession>A0ABW1T9P9</accession>
<keyword evidence="6" id="KW-0472">Membrane</keyword>
<feature type="compositionally biased region" description="Low complexity" evidence="5">
    <location>
        <begin position="238"/>
        <end position="286"/>
    </location>
</feature>
<dbReference type="Pfam" id="PF00746">
    <property type="entry name" value="Gram_pos_anchor"/>
    <property type="match status" value="1"/>
</dbReference>
<feature type="region of interest" description="Disordered" evidence="5">
    <location>
        <begin position="83"/>
        <end position="296"/>
    </location>
</feature>
<feature type="compositionally biased region" description="Polar residues" evidence="5">
    <location>
        <begin position="200"/>
        <end position="218"/>
    </location>
</feature>
<feature type="non-terminal residue" evidence="8">
    <location>
        <position position="1"/>
    </location>
</feature>
<protein>
    <submittedName>
        <fullName evidence="8">LPXTG cell wall anchor domain-containing protein</fullName>
    </submittedName>
</protein>
<keyword evidence="3" id="KW-0732">Signal</keyword>
<feature type="compositionally biased region" description="Low complexity" evidence="5">
    <location>
        <begin position="1"/>
        <end position="11"/>
    </location>
</feature>
<gene>
    <name evidence="8" type="ORF">ACFP1H_09445</name>
</gene>
<feature type="domain" description="Gram-positive cocci surface proteins LPxTG" evidence="7">
    <location>
        <begin position="290"/>
        <end position="327"/>
    </location>
</feature>
<name>A0ABW1T9P9_9LACO</name>
<dbReference type="RefSeq" id="WP_380958818.1">
    <property type="nucleotide sequence ID" value="NZ_JBHSSA010000099.1"/>
</dbReference>
<dbReference type="EMBL" id="JBHSSA010000099">
    <property type="protein sequence ID" value="MFC6254800.1"/>
    <property type="molecule type" value="Genomic_DNA"/>
</dbReference>
<evidence type="ECO:0000256" key="1">
    <source>
        <dbReference type="ARBA" id="ARBA00022512"/>
    </source>
</evidence>
<feature type="compositionally biased region" description="Low complexity" evidence="5">
    <location>
        <begin position="120"/>
        <end position="154"/>
    </location>
</feature>
<dbReference type="Proteomes" id="UP001596190">
    <property type="component" value="Unassembled WGS sequence"/>
</dbReference>
<feature type="compositionally biased region" description="Polar residues" evidence="5">
    <location>
        <begin position="287"/>
        <end position="296"/>
    </location>
</feature>